<organism evidence="9">
    <name type="scientific">Salinicola endophyticus</name>
    <dbReference type="NCBI Taxonomy" id="1949083"/>
    <lineage>
        <taxon>Bacteria</taxon>
        <taxon>Pseudomonadati</taxon>
        <taxon>Pseudomonadota</taxon>
        <taxon>Gammaproteobacteria</taxon>
        <taxon>Oceanospirillales</taxon>
        <taxon>Halomonadaceae</taxon>
        <taxon>Salinicola</taxon>
    </lineage>
</organism>
<dbReference type="AlphaFoldDB" id="A0AB74UH37"/>
<evidence type="ECO:0000259" key="8">
    <source>
        <dbReference type="Pfam" id="PF00717"/>
    </source>
</evidence>
<dbReference type="Pfam" id="PF00717">
    <property type="entry name" value="Peptidase_S24"/>
    <property type="match status" value="1"/>
</dbReference>
<dbReference type="RefSeq" id="WP_353980924.1">
    <property type="nucleotide sequence ID" value="NZ_CP159578.1"/>
</dbReference>
<keyword evidence="3 7" id="KW-0378">Hydrolase</keyword>
<evidence type="ECO:0000256" key="4">
    <source>
        <dbReference type="ARBA" id="ARBA00022813"/>
    </source>
</evidence>
<dbReference type="InterPro" id="IPR036286">
    <property type="entry name" value="LexA/Signal_pep-like_sf"/>
</dbReference>
<dbReference type="EMBL" id="CP159578">
    <property type="protein sequence ID" value="XCJ80075.1"/>
    <property type="molecule type" value="Genomic_DNA"/>
</dbReference>
<dbReference type="PRINTS" id="PR00726">
    <property type="entry name" value="LEXASERPTASE"/>
</dbReference>
<dbReference type="InterPro" id="IPR015927">
    <property type="entry name" value="Peptidase_S24_S26A/B/C"/>
</dbReference>
<dbReference type="GO" id="GO:0016787">
    <property type="term" value="F:hydrolase activity"/>
    <property type="evidence" value="ECO:0007669"/>
    <property type="project" value="UniProtKB-KW"/>
</dbReference>
<evidence type="ECO:0000256" key="7">
    <source>
        <dbReference type="RuleBase" id="RU003991"/>
    </source>
</evidence>
<dbReference type="NCBIfam" id="NF007621">
    <property type="entry name" value="PRK10276.1"/>
    <property type="match status" value="1"/>
</dbReference>
<dbReference type="GO" id="GO:0003677">
    <property type="term" value="F:DNA binding"/>
    <property type="evidence" value="ECO:0007669"/>
    <property type="project" value="InterPro"/>
</dbReference>
<dbReference type="InterPro" id="IPR050077">
    <property type="entry name" value="LexA_repressor"/>
</dbReference>
<proteinExistence type="inferred from homology"/>
<evidence type="ECO:0000256" key="6">
    <source>
        <dbReference type="ARBA" id="ARBA00023236"/>
    </source>
</evidence>
<dbReference type="GO" id="GO:0006355">
    <property type="term" value="P:regulation of DNA-templated transcription"/>
    <property type="evidence" value="ECO:0007669"/>
    <property type="project" value="InterPro"/>
</dbReference>
<evidence type="ECO:0000256" key="1">
    <source>
        <dbReference type="ARBA" id="ARBA00007484"/>
    </source>
</evidence>
<dbReference type="CDD" id="cd06529">
    <property type="entry name" value="S24_LexA-like"/>
    <property type="match status" value="1"/>
</dbReference>
<keyword evidence="4 7" id="KW-0068">Autocatalytic cleavage</keyword>
<name>A0AB74UH37_9GAMM</name>
<dbReference type="Gene3D" id="2.10.109.10">
    <property type="entry name" value="Umud Fragment, subunit A"/>
    <property type="match status" value="1"/>
</dbReference>
<evidence type="ECO:0000256" key="5">
    <source>
        <dbReference type="ARBA" id="ARBA00023204"/>
    </source>
</evidence>
<accession>A0AB74UH37</accession>
<dbReference type="GO" id="GO:0009432">
    <property type="term" value="P:SOS response"/>
    <property type="evidence" value="ECO:0007669"/>
    <property type="project" value="UniProtKB-KW"/>
</dbReference>
<keyword evidence="9" id="KW-0808">Transferase</keyword>
<protein>
    <submittedName>
        <fullName evidence="9">Translesion error-prone DNA polymerase V autoproteolytic subunit</fullName>
        <ecNumber evidence="9">2.7.7.7</ecNumber>
    </submittedName>
</protein>
<evidence type="ECO:0000256" key="3">
    <source>
        <dbReference type="ARBA" id="ARBA00022801"/>
    </source>
</evidence>
<keyword evidence="5" id="KW-0234">DNA repair</keyword>
<evidence type="ECO:0000313" key="9">
    <source>
        <dbReference type="EMBL" id="XCJ80075.1"/>
    </source>
</evidence>
<keyword evidence="9" id="KW-0548">Nucleotidyltransferase</keyword>
<dbReference type="EC" id="2.7.7.7" evidence="9"/>
<dbReference type="PANTHER" id="PTHR33516">
    <property type="entry name" value="LEXA REPRESSOR"/>
    <property type="match status" value="1"/>
</dbReference>
<dbReference type="GO" id="GO:0006281">
    <property type="term" value="P:DNA repair"/>
    <property type="evidence" value="ECO:0007669"/>
    <property type="project" value="UniProtKB-KW"/>
</dbReference>
<keyword evidence="6" id="KW-0742">SOS response</keyword>
<keyword evidence="2" id="KW-0227">DNA damage</keyword>
<sequence>MNTIVDVLGQADLGAPRSSIPLAAGEVRAGFPSPADDYLETTLDLNELLIPHPTATFFVRAKGHSMERHGIYDGDLLIVDRSLEATVGDVVIMAVDGELTCKQMQKIGQRYYLCSGNEHFPPIPLAGCECHCWGVVTDNVHSLRRGRSGK</sequence>
<dbReference type="GO" id="GO:0003887">
    <property type="term" value="F:DNA-directed DNA polymerase activity"/>
    <property type="evidence" value="ECO:0007669"/>
    <property type="project" value="UniProtKB-EC"/>
</dbReference>
<evidence type="ECO:0000256" key="2">
    <source>
        <dbReference type="ARBA" id="ARBA00022763"/>
    </source>
</evidence>
<dbReference type="InterPro" id="IPR006197">
    <property type="entry name" value="Peptidase_S24_LexA"/>
</dbReference>
<feature type="domain" description="Peptidase S24/S26A/S26B/S26C" evidence="8">
    <location>
        <begin position="21"/>
        <end position="136"/>
    </location>
</feature>
<dbReference type="SUPFAM" id="SSF51306">
    <property type="entry name" value="LexA/Signal peptidase"/>
    <property type="match status" value="1"/>
</dbReference>
<dbReference type="PANTHER" id="PTHR33516:SF2">
    <property type="entry name" value="LEXA REPRESSOR-RELATED"/>
    <property type="match status" value="1"/>
</dbReference>
<reference evidence="9" key="1">
    <citation type="submission" date="2024-06" db="EMBL/GenBank/DDBJ databases">
        <title>Complete genome of Salinicola endophyticus HNIBRBA4755.</title>
        <authorList>
            <person name="Shin S.Y."/>
            <person name="Kang H."/>
            <person name="Song J."/>
        </authorList>
    </citation>
    <scope>NUCLEOTIDE SEQUENCE</scope>
    <source>
        <strain evidence="9">HNIBRBA4755</strain>
    </source>
</reference>
<dbReference type="InterPro" id="IPR039418">
    <property type="entry name" value="LexA-like"/>
</dbReference>
<gene>
    <name evidence="9" type="primary">umuD</name>
    <name evidence="9" type="ORF">ABV408_02595</name>
</gene>
<comment type="similarity">
    <text evidence="1 7">Belongs to the peptidase S24 family.</text>
</comment>